<dbReference type="AlphaFoldDB" id="A0A0F9KSV9"/>
<dbReference type="SUPFAM" id="SSF117130">
    <property type="entry name" value="CsrA-like"/>
    <property type="match status" value="1"/>
</dbReference>
<evidence type="ECO:0000313" key="4">
    <source>
        <dbReference type="EMBL" id="KKM25218.1"/>
    </source>
</evidence>
<evidence type="ECO:0000256" key="1">
    <source>
        <dbReference type="ARBA" id="ARBA00022490"/>
    </source>
</evidence>
<protein>
    <recommendedName>
        <fullName evidence="5">Carbon storage regulator</fullName>
    </recommendedName>
</protein>
<dbReference type="GO" id="GO:0005829">
    <property type="term" value="C:cytosol"/>
    <property type="evidence" value="ECO:0007669"/>
    <property type="project" value="TreeGrafter"/>
</dbReference>
<organism evidence="4">
    <name type="scientific">marine sediment metagenome</name>
    <dbReference type="NCBI Taxonomy" id="412755"/>
    <lineage>
        <taxon>unclassified sequences</taxon>
        <taxon>metagenomes</taxon>
        <taxon>ecological metagenomes</taxon>
    </lineage>
</organism>
<evidence type="ECO:0000256" key="3">
    <source>
        <dbReference type="ARBA" id="ARBA00022884"/>
    </source>
</evidence>
<dbReference type="InterPro" id="IPR003751">
    <property type="entry name" value="CsrA"/>
</dbReference>
<dbReference type="PANTHER" id="PTHR34984:SF1">
    <property type="entry name" value="CARBON STORAGE REGULATOR"/>
    <property type="match status" value="1"/>
</dbReference>
<dbReference type="GO" id="GO:0006402">
    <property type="term" value="P:mRNA catabolic process"/>
    <property type="evidence" value="ECO:0007669"/>
    <property type="project" value="InterPro"/>
</dbReference>
<reference evidence="4" key="1">
    <citation type="journal article" date="2015" name="Nature">
        <title>Complex archaea that bridge the gap between prokaryotes and eukaryotes.</title>
        <authorList>
            <person name="Spang A."/>
            <person name="Saw J.H."/>
            <person name="Jorgensen S.L."/>
            <person name="Zaremba-Niedzwiedzka K."/>
            <person name="Martijn J."/>
            <person name="Lind A.E."/>
            <person name="van Eijk R."/>
            <person name="Schleper C."/>
            <person name="Guy L."/>
            <person name="Ettema T.J."/>
        </authorList>
    </citation>
    <scope>NUCLEOTIDE SEQUENCE</scope>
</reference>
<dbReference type="Gene3D" id="2.60.40.4380">
    <property type="entry name" value="Translational regulator CsrA"/>
    <property type="match status" value="1"/>
</dbReference>
<gene>
    <name evidence="4" type="ORF">LCGC14_1597180</name>
</gene>
<comment type="caution">
    <text evidence="4">The sequence shown here is derived from an EMBL/GenBank/DDBJ whole genome shotgun (WGS) entry which is preliminary data.</text>
</comment>
<keyword evidence="2" id="KW-0810">Translation regulation</keyword>
<proteinExistence type="inferred from homology"/>
<dbReference type="GO" id="GO:0048027">
    <property type="term" value="F:mRNA 5'-UTR binding"/>
    <property type="evidence" value="ECO:0007669"/>
    <property type="project" value="TreeGrafter"/>
</dbReference>
<name>A0A0F9KSV9_9ZZZZ</name>
<evidence type="ECO:0008006" key="5">
    <source>
        <dbReference type="Google" id="ProtNLM"/>
    </source>
</evidence>
<sequence>MLLLSRKEEDTIVIDKDIVVKVVKIERGRVTIGIDAPDNVEILRGELLERDSSTKHRIGKRHT</sequence>
<keyword evidence="3" id="KW-0694">RNA-binding</keyword>
<dbReference type="HAMAP" id="MF_00167">
    <property type="entry name" value="CsrA"/>
    <property type="match status" value="1"/>
</dbReference>
<dbReference type="PANTHER" id="PTHR34984">
    <property type="entry name" value="CARBON STORAGE REGULATOR"/>
    <property type="match status" value="1"/>
</dbReference>
<keyword evidence="1" id="KW-0963">Cytoplasm</keyword>
<dbReference type="GO" id="GO:0006109">
    <property type="term" value="P:regulation of carbohydrate metabolic process"/>
    <property type="evidence" value="ECO:0007669"/>
    <property type="project" value="InterPro"/>
</dbReference>
<dbReference type="GO" id="GO:0045947">
    <property type="term" value="P:negative regulation of translational initiation"/>
    <property type="evidence" value="ECO:0007669"/>
    <property type="project" value="TreeGrafter"/>
</dbReference>
<dbReference type="InterPro" id="IPR036107">
    <property type="entry name" value="CsrA_sf"/>
</dbReference>
<evidence type="ECO:0000256" key="2">
    <source>
        <dbReference type="ARBA" id="ARBA00022845"/>
    </source>
</evidence>
<dbReference type="Pfam" id="PF02599">
    <property type="entry name" value="CsrA"/>
    <property type="match status" value="1"/>
</dbReference>
<accession>A0A0F9KSV9</accession>
<dbReference type="EMBL" id="LAZR01012759">
    <property type="protein sequence ID" value="KKM25218.1"/>
    <property type="molecule type" value="Genomic_DNA"/>
</dbReference>